<proteinExistence type="predicted"/>
<name>A0A929MSH4_ABIDE</name>
<dbReference type="PANTHER" id="PTHR34822:SF1">
    <property type="entry name" value="GRPB FAMILY PROTEIN"/>
    <property type="match status" value="1"/>
</dbReference>
<dbReference type="PANTHER" id="PTHR34822">
    <property type="entry name" value="GRPB DOMAIN PROTEIN (AFU_ORTHOLOGUE AFUA_1G01530)"/>
    <property type="match status" value="1"/>
</dbReference>
<accession>A0A929MSH4</accession>
<dbReference type="Gene3D" id="3.30.460.10">
    <property type="entry name" value="Beta Polymerase, domain 2"/>
    <property type="match status" value="1"/>
</dbReference>
<dbReference type="Pfam" id="PF04229">
    <property type="entry name" value="GrpB"/>
    <property type="match status" value="1"/>
</dbReference>
<dbReference type="AlphaFoldDB" id="A0A929MSH4"/>
<evidence type="ECO:0000313" key="2">
    <source>
        <dbReference type="Proteomes" id="UP000757900"/>
    </source>
</evidence>
<dbReference type="InterPro" id="IPR007344">
    <property type="entry name" value="GrpB/CoaE"/>
</dbReference>
<sequence length="189" mass="21920">MAKDLSQLSLEELWHLFPIFLVAPKPQWETNYQEMAMRLEQILGDLPLVRISHIGSTAIPGIWAKDIVDVLVELAPQSDLRLASDRLVQSGFLKMSESEGRVSLNAGYTPEGFADKVYHIHLRYQGDHDDLYFRDYLRAHAQVAKDYEALKLSLWAQYEHNRDAYTDAKTDFIQTWTRQARQDYGARYD</sequence>
<dbReference type="SUPFAM" id="SSF81301">
    <property type="entry name" value="Nucleotidyltransferase"/>
    <property type="match status" value="1"/>
</dbReference>
<reference evidence="1" key="1">
    <citation type="submission" date="2020-04" db="EMBL/GenBank/DDBJ databases">
        <title>Deep metagenomics examines the oral microbiome during advanced dental caries in children, revealing novel taxa and co-occurrences with host molecules.</title>
        <authorList>
            <person name="Baker J.L."/>
            <person name="Morton J.T."/>
            <person name="Dinis M."/>
            <person name="Alvarez R."/>
            <person name="Tran N.C."/>
            <person name="Knight R."/>
            <person name="Edlund A."/>
        </authorList>
    </citation>
    <scope>NUCLEOTIDE SEQUENCE</scope>
    <source>
        <strain evidence="1">JCVI_23_bin.16</strain>
    </source>
</reference>
<dbReference type="Proteomes" id="UP000757900">
    <property type="component" value="Unassembled WGS sequence"/>
</dbReference>
<protein>
    <submittedName>
        <fullName evidence="1">GrpB family protein</fullName>
    </submittedName>
</protein>
<gene>
    <name evidence="1" type="ORF">HXK00_04580</name>
</gene>
<dbReference type="EMBL" id="JABZFV010000087">
    <property type="protein sequence ID" value="MBF0934906.1"/>
    <property type="molecule type" value="Genomic_DNA"/>
</dbReference>
<organism evidence="1 2">
    <name type="scientific">Abiotrophia defectiva</name>
    <name type="common">Streptococcus defectivus</name>
    <dbReference type="NCBI Taxonomy" id="46125"/>
    <lineage>
        <taxon>Bacteria</taxon>
        <taxon>Bacillati</taxon>
        <taxon>Bacillota</taxon>
        <taxon>Bacilli</taxon>
        <taxon>Lactobacillales</taxon>
        <taxon>Aerococcaceae</taxon>
        <taxon>Abiotrophia</taxon>
    </lineage>
</organism>
<dbReference type="InterPro" id="IPR043519">
    <property type="entry name" value="NT_sf"/>
</dbReference>
<comment type="caution">
    <text evidence="1">The sequence shown here is derived from an EMBL/GenBank/DDBJ whole genome shotgun (WGS) entry which is preliminary data.</text>
</comment>
<evidence type="ECO:0000313" key="1">
    <source>
        <dbReference type="EMBL" id="MBF0934906.1"/>
    </source>
</evidence>